<gene>
    <name evidence="2" type="ORF">FISHEDRAFT_70615</name>
</gene>
<accession>A0A0D7AIE5</accession>
<evidence type="ECO:0000256" key="1">
    <source>
        <dbReference type="SAM" id="MobiDB-lite"/>
    </source>
</evidence>
<dbReference type="AlphaFoldDB" id="A0A0D7AIE5"/>
<evidence type="ECO:0008006" key="4">
    <source>
        <dbReference type="Google" id="ProtNLM"/>
    </source>
</evidence>
<name>A0A0D7AIE5_9AGAR</name>
<feature type="region of interest" description="Disordered" evidence="1">
    <location>
        <begin position="342"/>
        <end position="411"/>
    </location>
</feature>
<dbReference type="PANTHER" id="PTHR34065:SF1">
    <property type="entry name" value="CELL DIVISION CONTROL PROTEIN 14"/>
    <property type="match status" value="1"/>
</dbReference>
<keyword evidence="3" id="KW-1185">Reference proteome</keyword>
<dbReference type="OrthoDB" id="5357220at2759"/>
<dbReference type="Proteomes" id="UP000054144">
    <property type="component" value="Unassembled WGS sequence"/>
</dbReference>
<dbReference type="Pfam" id="PF08045">
    <property type="entry name" value="CDC14"/>
    <property type="match status" value="2"/>
</dbReference>
<sequence>MFGDALSRMRDSLQDWLDDLASPHSSNESKTRALINIEQLLAMFASKTTDKSKEQMDAFVALQHTFECNVCLRIIAWIGLSVPQLEAMTKSSTDDGHVADGSREAEMVVLTSQLSTSLSIVQGAALTHPSSKAFLARKYTLEILLDLLVVARHLPMPEGGPSKARSRSSHELCSTHPKGQQPLTSLVLDTLLCILVDSPPSLRIFETAGGLQAVVRILKRAATPREVRMKCLEFLYFYLLDENAGPVSSECTSVAGLPLKSTPSSLPATPTVATRDKVCAVAPPERTLRTVSSERILPNERTASLLGDQVFVEPVFTPPSRPVSVYGSSTYTFSSGSGLSLSGAFSDSGSSSSRSVSGGSMSSFSSTGSNISSVTSASNASCRGALPDRKLGNSRKPLSPRTPRSLRPSQPRQLQMLRRELEFVPVSPHRPGTVASGEPQPTPKKAQVSQLGLGRASSLQVPAVITEKPHQQKDPLRTGSEPVPAGRYYGAPLAEKLSRSLPHMLREGRSTRTTEEKKEILGTMLGNVDALVESVKKAGIWGLG</sequence>
<organism evidence="2 3">
    <name type="scientific">Fistulina hepatica ATCC 64428</name>
    <dbReference type="NCBI Taxonomy" id="1128425"/>
    <lineage>
        <taxon>Eukaryota</taxon>
        <taxon>Fungi</taxon>
        <taxon>Dikarya</taxon>
        <taxon>Basidiomycota</taxon>
        <taxon>Agaricomycotina</taxon>
        <taxon>Agaricomycetes</taxon>
        <taxon>Agaricomycetidae</taxon>
        <taxon>Agaricales</taxon>
        <taxon>Fistulinaceae</taxon>
        <taxon>Fistulina</taxon>
    </lineage>
</organism>
<feature type="region of interest" description="Disordered" evidence="1">
    <location>
        <begin position="423"/>
        <end position="445"/>
    </location>
</feature>
<dbReference type="EMBL" id="KN881649">
    <property type="protein sequence ID" value="KIY51640.1"/>
    <property type="molecule type" value="Genomic_DNA"/>
</dbReference>
<feature type="compositionally biased region" description="Low complexity" evidence="1">
    <location>
        <begin position="394"/>
        <end position="411"/>
    </location>
</feature>
<evidence type="ECO:0000313" key="3">
    <source>
        <dbReference type="Proteomes" id="UP000054144"/>
    </source>
</evidence>
<reference evidence="2 3" key="1">
    <citation type="journal article" date="2015" name="Fungal Genet. Biol.">
        <title>Evolution of novel wood decay mechanisms in Agaricales revealed by the genome sequences of Fistulina hepatica and Cylindrobasidium torrendii.</title>
        <authorList>
            <person name="Floudas D."/>
            <person name="Held B.W."/>
            <person name="Riley R."/>
            <person name="Nagy L.G."/>
            <person name="Koehler G."/>
            <person name="Ransdell A.S."/>
            <person name="Younus H."/>
            <person name="Chow J."/>
            <person name="Chiniquy J."/>
            <person name="Lipzen A."/>
            <person name="Tritt A."/>
            <person name="Sun H."/>
            <person name="Haridas S."/>
            <person name="LaButti K."/>
            <person name="Ohm R.A."/>
            <person name="Kues U."/>
            <person name="Blanchette R.A."/>
            <person name="Grigoriev I.V."/>
            <person name="Minto R.E."/>
            <person name="Hibbett D.S."/>
        </authorList>
    </citation>
    <scope>NUCLEOTIDE SEQUENCE [LARGE SCALE GENOMIC DNA]</scope>
    <source>
        <strain evidence="2 3">ATCC 64428</strain>
    </source>
</reference>
<proteinExistence type="predicted"/>
<evidence type="ECO:0000313" key="2">
    <source>
        <dbReference type="EMBL" id="KIY51640.1"/>
    </source>
</evidence>
<protein>
    <recommendedName>
        <fullName evidence="4">CDC14-domain-containing protein</fullName>
    </recommendedName>
</protein>
<feature type="compositionally biased region" description="Low complexity" evidence="1">
    <location>
        <begin position="342"/>
        <end position="381"/>
    </location>
</feature>
<dbReference type="PANTHER" id="PTHR34065">
    <property type="entry name" value="CELL DIVISION CONTROL PROTEIN 14"/>
    <property type="match status" value="1"/>
</dbReference>
<dbReference type="InterPro" id="IPR012535">
    <property type="entry name" value="Cell_div_Cdc14"/>
</dbReference>